<evidence type="ECO:0000256" key="1">
    <source>
        <dbReference type="SAM" id="Coils"/>
    </source>
</evidence>
<keyword evidence="4" id="KW-1185">Reference proteome</keyword>
<evidence type="ECO:0000313" key="3">
    <source>
        <dbReference type="EMBL" id="MYM61712.1"/>
    </source>
</evidence>
<feature type="coiled-coil region" evidence="1">
    <location>
        <begin position="541"/>
        <end position="685"/>
    </location>
</feature>
<dbReference type="EMBL" id="WWEU01000019">
    <property type="protein sequence ID" value="MYM61712.1"/>
    <property type="molecule type" value="Genomic_DNA"/>
</dbReference>
<dbReference type="InterPro" id="IPR038729">
    <property type="entry name" value="Rad50/SbcC_AAA"/>
</dbReference>
<evidence type="ECO:0000313" key="4">
    <source>
        <dbReference type="Proteomes" id="UP000478571"/>
    </source>
</evidence>
<dbReference type="AlphaFoldDB" id="A0A6L8M6G7"/>
<proteinExistence type="predicted"/>
<dbReference type="SUPFAM" id="SSF52540">
    <property type="entry name" value="P-loop containing nucleoside triphosphate hydrolases"/>
    <property type="match status" value="1"/>
</dbReference>
<protein>
    <submittedName>
        <fullName evidence="3">AAA family ATPase</fullName>
    </submittedName>
</protein>
<dbReference type="Pfam" id="PF13476">
    <property type="entry name" value="AAA_23"/>
    <property type="match status" value="1"/>
</dbReference>
<keyword evidence="1" id="KW-0175">Coiled coil</keyword>
<sequence length="1013" mass="113709">MKPLLLTLQAFGPFATTQTIDFRLLGSNPLFLINGPTGSGKTSILDAICFALYGETTGNERQATHMRCDLADLSTPTEITFEFALHDKRYRVTRLPEQQVPKSRGEGTTTRKHTASLYEITESGRLITSKTAQVKVEVTSLLGLNESQFRQVMVLPQGKFRELLLASSKDREAIFGQLFQTDIYKKIEFALKDKASSIVTAKEEFDNQIQGALKVAEVSSEQELNIKIEDITQQLAKAKQAEQSSFERLNQAKIKLEQSKMLAGQYSKREQSQRSLNLHLEQQDKIIDMTSLLELAVSAEKLNVPYQHWQSCLNQVKALENKISAFNIERQQAQTHLTLCEQGLQKAILNAEQLPKLNEQLFHLEQSKEKLKEIDLQQTNLKELESQGKEHVHTMAKYQALKAQLFEELQTSERNLDSARKGTAEKASLEADIAKTQRLLADLSKLRSLLTEQVQLSNQTGAIRITKQQLGKELAEKRQHADKLEMHWHSAQAAVLAKRLKSNQPCPVCGSCEHPSPTKFEGKEVHKQDVQQARQVETVALEQFNTALNELERHLSLCEQQEKLIQSYKLELGDDVVLDIESTEKKLLQLKARYHELDAIDVPKLESVAAELKQRCENGEAKINALREEISANDAKLEAQNEQLNQLRASISGSYDSIAQLDAVYLDLQQNIERLNNALKYAQESQHNATVSYSNIESQISSHQELLTTARSNTQLAETEWDCALKATSFSSLAHFLECRSSSEQMQQWREQIEQYSSTKLKLEQTIHDIEQELANTSRPNLEEEQLNVTLLESEHVKCRGELDAAQSLFHRLEKVAADIAQLRSKNSKLDDEYKVYGTLYDVASGKTGSRISLHRFVLGVLLDDVLIQASQRLRVMSQGRYQLVRKTEGFKGVAGRGLDLSVEDGYTGKTRDVATLSGGESFMAALALALGLSDVVQSYSGGIRLDTLFIDEGFGSLDPESLDLAMQTLVELQQTGRMIGVISHVSELKEQMPLRLDVDSSRSGSRITLIGA</sequence>
<dbReference type="PANTHER" id="PTHR32114:SF2">
    <property type="entry name" value="ABC TRANSPORTER ABCH.3"/>
    <property type="match status" value="1"/>
</dbReference>
<dbReference type="RefSeq" id="WP_160933312.1">
    <property type="nucleotide sequence ID" value="NZ_WWEU01000019.1"/>
</dbReference>
<dbReference type="Pfam" id="PF13558">
    <property type="entry name" value="SbcC_Walker_B"/>
    <property type="match status" value="1"/>
</dbReference>
<feature type="coiled-coil region" evidence="1">
    <location>
        <begin position="739"/>
        <end position="773"/>
    </location>
</feature>
<comment type="caution">
    <text evidence="3">The sequence shown here is derived from an EMBL/GenBank/DDBJ whole genome shotgun (WGS) entry which is preliminary data.</text>
</comment>
<feature type="domain" description="Rad50/SbcC-type AAA" evidence="2">
    <location>
        <begin position="6"/>
        <end position="240"/>
    </location>
</feature>
<dbReference type="InterPro" id="IPR027417">
    <property type="entry name" value="P-loop_NTPase"/>
</dbReference>
<dbReference type="Gene3D" id="3.40.50.300">
    <property type="entry name" value="P-loop containing nucleotide triphosphate hydrolases"/>
    <property type="match status" value="2"/>
</dbReference>
<accession>A0A6L8M6G7</accession>
<dbReference type="PANTHER" id="PTHR32114">
    <property type="entry name" value="ABC TRANSPORTER ABCH.3"/>
    <property type="match status" value="1"/>
</dbReference>
<evidence type="ECO:0000259" key="2">
    <source>
        <dbReference type="Pfam" id="PF13476"/>
    </source>
</evidence>
<feature type="coiled-coil region" evidence="1">
    <location>
        <begin position="316"/>
        <end position="487"/>
    </location>
</feature>
<name>A0A6L8M6G7_9VIBR</name>
<reference evidence="3 4" key="1">
    <citation type="submission" date="2020-01" db="EMBL/GenBank/DDBJ databases">
        <title>Draft Genome Sequence of Vibrio sp. strain OCN044, Isolated from a Healthy Coral at Palmyra Atoll.</title>
        <authorList>
            <person name="Videau P."/>
            <person name="Loughran R."/>
            <person name="Esquivel A."/>
            <person name="Deadmond M."/>
            <person name="Paddock B.E."/>
            <person name="Saw J.H."/>
            <person name="Ushijima B."/>
        </authorList>
    </citation>
    <scope>NUCLEOTIDE SEQUENCE [LARGE SCALE GENOMIC DNA]</scope>
    <source>
        <strain evidence="3 4">OCN044</strain>
    </source>
</reference>
<organism evidence="3 4">
    <name type="scientific">Vibrio tetraodonis subsp. pristinus</name>
    <dbReference type="NCBI Taxonomy" id="2695891"/>
    <lineage>
        <taxon>Bacteria</taxon>
        <taxon>Pseudomonadati</taxon>
        <taxon>Pseudomonadota</taxon>
        <taxon>Gammaproteobacteria</taxon>
        <taxon>Vibrionales</taxon>
        <taxon>Vibrionaceae</taxon>
        <taxon>Vibrio</taxon>
    </lineage>
</organism>
<gene>
    <name evidence="3" type="ORF">GTG28_21150</name>
</gene>
<dbReference type="Proteomes" id="UP000478571">
    <property type="component" value="Unassembled WGS sequence"/>
</dbReference>